<feature type="transmembrane region" description="Helical" evidence="6">
    <location>
        <begin position="69"/>
        <end position="88"/>
    </location>
</feature>
<keyword evidence="4 6" id="KW-1133">Transmembrane helix</keyword>
<sequence>MREHLTGQFTPGTSILHRLDARAKFFGFLILIAATVCTDAWLGYALLLAVTAAIVAVCGLPLRTALASVARMGWFFLLIFVMNALFFATDDAIWHWWILTLSVPGIVQGAQVTVRLALILVMSNVLT</sequence>
<dbReference type="CDD" id="cd16914">
    <property type="entry name" value="EcfT"/>
    <property type="match status" value="1"/>
</dbReference>
<evidence type="ECO:0000256" key="6">
    <source>
        <dbReference type="SAM" id="Phobius"/>
    </source>
</evidence>
<feature type="transmembrane region" description="Helical" evidence="6">
    <location>
        <begin position="94"/>
        <end position="121"/>
    </location>
</feature>
<dbReference type="Pfam" id="PF02361">
    <property type="entry name" value="CbiQ"/>
    <property type="match status" value="1"/>
</dbReference>
<keyword evidence="5 6" id="KW-0472">Membrane</keyword>
<comment type="caution">
    <text evidence="7">The sequence shown here is derived from an EMBL/GenBank/DDBJ whole genome shotgun (WGS) entry which is preliminary data.</text>
</comment>
<gene>
    <name evidence="7" type="ORF">OBE_05765</name>
</gene>
<evidence type="ECO:0000256" key="4">
    <source>
        <dbReference type="ARBA" id="ARBA00022989"/>
    </source>
</evidence>
<dbReference type="EMBL" id="AJWZ01003960">
    <property type="protein sequence ID" value="EKC66782.1"/>
    <property type="molecule type" value="Genomic_DNA"/>
</dbReference>
<evidence type="ECO:0000256" key="1">
    <source>
        <dbReference type="ARBA" id="ARBA00004141"/>
    </source>
</evidence>
<dbReference type="InterPro" id="IPR003339">
    <property type="entry name" value="ABC/ECF_trnsptr_transmembrane"/>
</dbReference>
<dbReference type="PANTHER" id="PTHR34857:SF2">
    <property type="entry name" value="SLL0384 PROTEIN"/>
    <property type="match status" value="1"/>
</dbReference>
<name>K1T1L3_9ZZZZ</name>
<dbReference type="GO" id="GO:0005886">
    <property type="term" value="C:plasma membrane"/>
    <property type="evidence" value="ECO:0007669"/>
    <property type="project" value="UniProtKB-ARBA"/>
</dbReference>
<dbReference type="InterPro" id="IPR051611">
    <property type="entry name" value="ECF_transporter_component"/>
</dbReference>
<organism evidence="7">
    <name type="scientific">human gut metagenome</name>
    <dbReference type="NCBI Taxonomy" id="408170"/>
    <lineage>
        <taxon>unclassified sequences</taxon>
        <taxon>metagenomes</taxon>
        <taxon>organismal metagenomes</taxon>
    </lineage>
</organism>
<evidence type="ECO:0000256" key="5">
    <source>
        <dbReference type="ARBA" id="ARBA00023136"/>
    </source>
</evidence>
<evidence type="ECO:0000256" key="3">
    <source>
        <dbReference type="ARBA" id="ARBA00022692"/>
    </source>
</evidence>
<dbReference type="PANTHER" id="PTHR34857">
    <property type="entry name" value="SLL0384 PROTEIN"/>
    <property type="match status" value="1"/>
</dbReference>
<accession>K1T1L3</accession>
<evidence type="ECO:0000256" key="2">
    <source>
        <dbReference type="ARBA" id="ARBA00022475"/>
    </source>
</evidence>
<dbReference type="AlphaFoldDB" id="K1T1L3"/>
<keyword evidence="3 6" id="KW-0812">Transmembrane</keyword>
<evidence type="ECO:0000313" key="7">
    <source>
        <dbReference type="EMBL" id="EKC66782.1"/>
    </source>
</evidence>
<feature type="non-terminal residue" evidence="7">
    <location>
        <position position="127"/>
    </location>
</feature>
<proteinExistence type="predicted"/>
<reference evidence="7" key="1">
    <citation type="journal article" date="2013" name="Environ. Microbiol.">
        <title>Microbiota from the distal guts of lean and obese adolescents exhibit partial functional redundancy besides clear differences in community structure.</title>
        <authorList>
            <person name="Ferrer M."/>
            <person name="Ruiz A."/>
            <person name="Lanza F."/>
            <person name="Haange S.B."/>
            <person name="Oberbach A."/>
            <person name="Till H."/>
            <person name="Bargiela R."/>
            <person name="Campoy C."/>
            <person name="Segura M.T."/>
            <person name="Richter M."/>
            <person name="von Bergen M."/>
            <person name="Seifert J."/>
            <person name="Suarez A."/>
        </authorList>
    </citation>
    <scope>NUCLEOTIDE SEQUENCE</scope>
</reference>
<comment type="subcellular location">
    <subcellularLocation>
        <location evidence="1">Membrane</location>
        <topology evidence="1">Multi-pass membrane protein</topology>
    </subcellularLocation>
</comment>
<keyword evidence="2" id="KW-1003">Cell membrane</keyword>
<protein>
    <submittedName>
        <fullName evidence="7">ABC-type cobalt transport system, permease component CbiQ related transporter</fullName>
    </submittedName>
</protein>